<dbReference type="Proteomes" id="UP001194746">
    <property type="component" value="Unassembled WGS sequence"/>
</dbReference>
<dbReference type="EC" id="2.7.11.1" evidence="1"/>
<feature type="domain" description="Protein kinase" evidence="10">
    <location>
        <begin position="54"/>
        <end position="334"/>
    </location>
</feature>
<keyword evidence="5" id="KW-0418">Kinase</keyword>
<sequence>MSPVRLKLIFNIRKRRRLLRWLEYESELRRNPVQLKPVVTRFRQDYVRDEMAPNGGDNLLGTGGFARVRVAYRKGDTDRKPYAVKEIKAAPFEKKKRYLRRVFQEFNSCWDLGHPNVVATFGLCDEGSTWNIVMECCTNGDFFDLVMTGSLSWEDQTCFFKQLLHGMAYLHNNGAIHRDIKPENLLLSDAGHLKVADFGGAVRLLPNSPKDFRSSESFGTGAYLAPEAWRSSPFDIKIADVWSLGITTIAIFSAKTLWEEARVQDSVYCLYRRAWDTFLQGRPARRVTDTESPEYPLFYAAFPQEELRTLVFRMLHPFQSKRITVLEALQVPWVKSLECCCPGGDSSGGQAGADTRLPVHDHHFLKGT</sequence>
<dbReference type="PROSITE" id="PS50011">
    <property type="entry name" value="PROTEIN_KINASE_DOM"/>
    <property type="match status" value="1"/>
</dbReference>
<organism evidence="11 12">
    <name type="scientific">Aspergillus nanangensis</name>
    <dbReference type="NCBI Taxonomy" id="2582783"/>
    <lineage>
        <taxon>Eukaryota</taxon>
        <taxon>Fungi</taxon>
        <taxon>Dikarya</taxon>
        <taxon>Ascomycota</taxon>
        <taxon>Pezizomycotina</taxon>
        <taxon>Eurotiomycetes</taxon>
        <taxon>Eurotiomycetidae</taxon>
        <taxon>Eurotiales</taxon>
        <taxon>Aspergillaceae</taxon>
        <taxon>Aspergillus</taxon>
        <taxon>Aspergillus subgen. Circumdati</taxon>
    </lineage>
</organism>
<keyword evidence="4 9" id="KW-0547">Nucleotide-binding</keyword>
<evidence type="ECO:0000256" key="9">
    <source>
        <dbReference type="PROSITE-ProRule" id="PRU10141"/>
    </source>
</evidence>
<dbReference type="PANTHER" id="PTHR43895:SF32">
    <property type="entry name" value="SERINE_THREONINE-PROTEIN KINASE CHK1"/>
    <property type="match status" value="1"/>
</dbReference>
<dbReference type="GO" id="GO:0007165">
    <property type="term" value="P:signal transduction"/>
    <property type="evidence" value="ECO:0007669"/>
    <property type="project" value="TreeGrafter"/>
</dbReference>
<name>A0AAD4GYZ6_ASPNN</name>
<evidence type="ECO:0000256" key="3">
    <source>
        <dbReference type="ARBA" id="ARBA00022679"/>
    </source>
</evidence>
<proteinExistence type="predicted"/>
<protein>
    <recommendedName>
        <fullName evidence="1">non-specific serine/threonine protein kinase</fullName>
        <ecNumber evidence="1">2.7.11.1</ecNumber>
    </recommendedName>
</protein>
<accession>A0AAD4GYZ6</accession>
<dbReference type="Gene3D" id="1.10.510.10">
    <property type="entry name" value="Transferase(Phosphotransferase) domain 1"/>
    <property type="match status" value="1"/>
</dbReference>
<evidence type="ECO:0000256" key="1">
    <source>
        <dbReference type="ARBA" id="ARBA00012513"/>
    </source>
</evidence>
<evidence type="ECO:0000259" key="10">
    <source>
        <dbReference type="PROSITE" id="PS50011"/>
    </source>
</evidence>
<comment type="caution">
    <text evidence="11">The sequence shown here is derived from an EMBL/GenBank/DDBJ whole genome shotgun (WGS) entry which is preliminary data.</text>
</comment>
<evidence type="ECO:0000313" key="12">
    <source>
        <dbReference type="Proteomes" id="UP001194746"/>
    </source>
</evidence>
<dbReference type="SMART" id="SM00220">
    <property type="entry name" value="S_TKc"/>
    <property type="match status" value="1"/>
</dbReference>
<gene>
    <name evidence="11" type="ORF">FE257_006422</name>
</gene>
<dbReference type="InterPro" id="IPR011009">
    <property type="entry name" value="Kinase-like_dom_sf"/>
</dbReference>
<feature type="binding site" evidence="9">
    <location>
        <position position="85"/>
    </location>
    <ligand>
        <name>ATP</name>
        <dbReference type="ChEBI" id="CHEBI:30616"/>
    </ligand>
</feature>
<keyword evidence="6 9" id="KW-0067">ATP-binding</keyword>
<dbReference type="SUPFAM" id="SSF56112">
    <property type="entry name" value="Protein kinase-like (PK-like)"/>
    <property type="match status" value="1"/>
</dbReference>
<evidence type="ECO:0000313" key="11">
    <source>
        <dbReference type="EMBL" id="KAF9894537.1"/>
    </source>
</evidence>
<evidence type="ECO:0000256" key="7">
    <source>
        <dbReference type="ARBA" id="ARBA00047899"/>
    </source>
</evidence>
<evidence type="ECO:0000256" key="4">
    <source>
        <dbReference type="ARBA" id="ARBA00022741"/>
    </source>
</evidence>
<keyword evidence="2" id="KW-0723">Serine/threonine-protein kinase</keyword>
<dbReference type="EMBL" id="VCAU01000003">
    <property type="protein sequence ID" value="KAF9894537.1"/>
    <property type="molecule type" value="Genomic_DNA"/>
</dbReference>
<dbReference type="GO" id="GO:0005524">
    <property type="term" value="F:ATP binding"/>
    <property type="evidence" value="ECO:0007669"/>
    <property type="project" value="UniProtKB-UniRule"/>
</dbReference>
<reference evidence="11" key="1">
    <citation type="journal article" date="2019" name="Beilstein J. Org. Chem.">
        <title>Nanangenines: drimane sesquiterpenoids as the dominant metabolite cohort of a novel Australian fungus, Aspergillus nanangensis.</title>
        <authorList>
            <person name="Lacey H.J."/>
            <person name="Gilchrist C.L.M."/>
            <person name="Crombie A."/>
            <person name="Kalaitzis J.A."/>
            <person name="Vuong D."/>
            <person name="Rutledge P.J."/>
            <person name="Turner P."/>
            <person name="Pitt J.I."/>
            <person name="Lacey E."/>
            <person name="Chooi Y.H."/>
            <person name="Piggott A.M."/>
        </authorList>
    </citation>
    <scope>NUCLEOTIDE SEQUENCE</scope>
    <source>
        <strain evidence="11">MST-FP2251</strain>
    </source>
</reference>
<keyword evidence="12" id="KW-1185">Reference proteome</keyword>
<reference evidence="11" key="2">
    <citation type="submission" date="2020-02" db="EMBL/GenBank/DDBJ databases">
        <authorList>
            <person name="Gilchrist C.L.M."/>
            <person name="Chooi Y.-H."/>
        </authorList>
    </citation>
    <scope>NUCLEOTIDE SEQUENCE</scope>
    <source>
        <strain evidence="11">MST-FP2251</strain>
    </source>
</reference>
<evidence type="ECO:0000256" key="6">
    <source>
        <dbReference type="ARBA" id="ARBA00022840"/>
    </source>
</evidence>
<evidence type="ECO:0000256" key="8">
    <source>
        <dbReference type="ARBA" id="ARBA00048679"/>
    </source>
</evidence>
<dbReference type="InterPro" id="IPR000719">
    <property type="entry name" value="Prot_kinase_dom"/>
</dbReference>
<comment type="catalytic activity">
    <reaction evidence="8">
        <text>L-seryl-[protein] + ATP = O-phospho-L-seryl-[protein] + ADP + H(+)</text>
        <dbReference type="Rhea" id="RHEA:17989"/>
        <dbReference type="Rhea" id="RHEA-COMP:9863"/>
        <dbReference type="Rhea" id="RHEA-COMP:11604"/>
        <dbReference type="ChEBI" id="CHEBI:15378"/>
        <dbReference type="ChEBI" id="CHEBI:29999"/>
        <dbReference type="ChEBI" id="CHEBI:30616"/>
        <dbReference type="ChEBI" id="CHEBI:83421"/>
        <dbReference type="ChEBI" id="CHEBI:456216"/>
        <dbReference type="EC" id="2.7.11.1"/>
    </reaction>
</comment>
<dbReference type="PANTHER" id="PTHR43895">
    <property type="entry name" value="CALCIUM/CALMODULIN-DEPENDENT PROTEIN KINASE KINASE-RELATED"/>
    <property type="match status" value="1"/>
</dbReference>
<dbReference type="GO" id="GO:0004674">
    <property type="term" value="F:protein serine/threonine kinase activity"/>
    <property type="evidence" value="ECO:0007669"/>
    <property type="project" value="UniProtKB-KW"/>
</dbReference>
<evidence type="ECO:0000256" key="5">
    <source>
        <dbReference type="ARBA" id="ARBA00022777"/>
    </source>
</evidence>
<dbReference type="InterPro" id="IPR017441">
    <property type="entry name" value="Protein_kinase_ATP_BS"/>
</dbReference>
<keyword evidence="3" id="KW-0808">Transferase</keyword>
<comment type="catalytic activity">
    <reaction evidence="7">
        <text>L-threonyl-[protein] + ATP = O-phospho-L-threonyl-[protein] + ADP + H(+)</text>
        <dbReference type="Rhea" id="RHEA:46608"/>
        <dbReference type="Rhea" id="RHEA-COMP:11060"/>
        <dbReference type="Rhea" id="RHEA-COMP:11605"/>
        <dbReference type="ChEBI" id="CHEBI:15378"/>
        <dbReference type="ChEBI" id="CHEBI:30013"/>
        <dbReference type="ChEBI" id="CHEBI:30616"/>
        <dbReference type="ChEBI" id="CHEBI:61977"/>
        <dbReference type="ChEBI" id="CHEBI:456216"/>
        <dbReference type="EC" id="2.7.11.1"/>
    </reaction>
</comment>
<dbReference type="PROSITE" id="PS00107">
    <property type="entry name" value="PROTEIN_KINASE_ATP"/>
    <property type="match status" value="1"/>
</dbReference>
<evidence type="ECO:0000256" key="2">
    <source>
        <dbReference type="ARBA" id="ARBA00022527"/>
    </source>
</evidence>
<dbReference type="AlphaFoldDB" id="A0AAD4GYZ6"/>
<dbReference type="Pfam" id="PF00069">
    <property type="entry name" value="Pkinase"/>
    <property type="match status" value="1"/>
</dbReference>